<evidence type="ECO:0000313" key="2">
    <source>
        <dbReference type="Proteomes" id="UP000232721"/>
    </source>
</evidence>
<accession>A0ABM6Q292</accession>
<dbReference type="EMBL" id="CP019336">
    <property type="protein sequence ID" value="AUC23281.1"/>
    <property type="molecule type" value="Genomic_DNA"/>
</dbReference>
<evidence type="ECO:0008006" key="3">
    <source>
        <dbReference type="Google" id="ProtNLM"/>
    </source>
</evidence>
<gene>
    <name evidence="1" type="ORF">BTO15_14775</name>
</gene>
<evidence type="ECO:0000313" key="1">
    <source>
        <dbReference type="EMBL" id="AUC23281.1"/>
    </source>
</evidence>
<organism evidence="1 2">
    <name type="scientific">Polaribacter sejongensis</name>
    <dbReference type="NCBI Taxonomy" id="985043"/>
    <lineage>
        <taxon>Bacteria</taxon>
        <taxon>Pseudomonadati</taxon>
        <taxon>Bacteroidota</taxon>
        <taxon>Flavobacteriia</taxon>
        <taxon>Flavobacteriales</taxon>
        <taxon>Flavobacteriaceae</taxon>
    </lineage>
</organism>
<keyword evidence="2" id="KW-1185">Reference proteome</keyword>
<name>A0ABM6Q292_9FLAO</name>
<proteinExistence type="predicted"/>
<sequence>MLGLSKLMMDLINTGMFTSVEFIDHNAISKDHLKDVKATFNNQEIIVPVYTSDDYESIVKKIIDKAKF</sequence>
<protein>
    <recommendedName>
        <fullName evidence="3">Tetraacyldisaccharide 4'-kinase</fullName>
    </recommendedName>
</protein>
<reference evidence="1 2" key="1">
    <citation type="submission" date="2017-02" db="EMBL/GenBank/DDBJ databases">
        <title>Trade-off between light-utilization and light-protection in marine flavobacteria.</title>
        <authorList>
            <person name="Kumagai Y."/>
            <person name="Yoshizawa S."/>
            <person name="Kogure K."/>
            <person name="Iwasaki W."/>
        </authorList>
    </citation>
    <scope>NUCLEOTIDE SEQUENCE [LARGE SCALE GENOMIC DNA]</scope>
    <source>
        <strain evidence="1 2">KCTC 23670</strain>
    </source>
</reference>
<dbReference type="Proteomes" id="UP000232721">
    <property type="component" value="Chromosome"/>
</dbReference>